<organism evidence="1 2">
    <name type="scientific">Dryococelus australis</name>
    <dbReference type="NCBI Taxonomy" id="614101"/>
    <lineage>
        <taxon>Eukaryota</taxon>
        <taxon>Metazoa</taxon>
        <taxon>Ecdysozoa</taxon>
        <taxon>Arthropoda</taxon>
        <taxon>Hexapoda</taxon>
        <taxon>Insecta</taxon>
        <taxon>Pterygota</taxon>
        <taxon>Neoptera</taxon>
        <taxon>Polyneoptera</taxon>
        <taxon>Phasmatodea</taxon>
        <taxon>Verophasmatodea</taxon>
        <taxon>Anareolatae</taxon>
        <taxon>Phasmatidae</taxon>
        <taxon>Eurycanthinae</taxon>
        <taxon>Dryococelus</taxon>
    </lineage>
</organism>
<evidence type="ECO:0000313" key="1">
    <source>
        <dbReference type="EMBL" id="KAJ8898280.1"/>
    </source>
</evidence>
<dbReference type="Proteomes" id="UP001159363">
    <property type="component" value="Chromosome 1"/>
</dbReference>
<name>A0ABQ9INL4_9NEOP</name>
<gene>
    <name evidence="1" type="ORF">PR048_003640</name>
</gene>
<dbReference type="EMBL" id="JARBHB010000001">
    <property type="protein sequence ID" value="KAJ8898280.1"/>
    <property type="molecule type" value="Genomic_DNA"/>
</dbReference>
<sequence length="435" mass="49000">MGNRDQDGWAMIRYQVVLNENSIFRLFRFGSSASLWSTTVVPVSDKGTLFSAPLHNCGKKGMRCCRTLWITLSIQPASCSSITFSYAIHKDHVCVFRRRVLNHVNRRHKGAKVQPTRLHTNIGTSETLLFPPAELDERYTRLEMVAAWKRYVSRHGFLFKRWSTQSPLQVLGTPAYLEPFTAFWAEKRGSDKGDTARASSAPSSLNATLSNDEQCSISTACRDQGGRAVSLLACHQGDPGSIPSRVTPGFSHVGIVPDDTVGQRVFFGDLPFPRPFISALLLTHLNHPHRLSRPRWVAPRDRGQQLLKRRFPEARPEPPTKANRVRSPAGSLPDFRMGESCRTMPLVGGFCRGNPVSPVLSFRRCFMLTSLHRHRLPRPCCYEPPKSRHTLIFNSSSLIENSKPIQIENKLGNSQMVNEEKHMHAVHLVTSFHIC</sequence>
<protein>
    <submittedName>
        <fullName evidence="1">Uncharacterized protein</fullName>
    </submittedName>
</protein>
<evidence type="ECO:0000313" key="2">
    <source>
        <dbReference type="Proteomes" id="UP001159363"/>
    </source>
</evidence>
<keyword evidence="2" id="KW-1185">Reference proteome</keyword>
<comment type="caution">
    <text evidence="1">The sequence shown here is derived from an EMBL/GenBank/DDBJ whole genome shotgun (WGS) entry which is preliminary data.</text>
</comment>
<reference evidence="1 2" key="1">
    <citation type="submission" date="2023-02" db="EMBL/GenBank/DDBJ databases">
        <title>LHISI_Scaffold_Assembly.</title>
        <authorList>
            <person name="Stuart O.P."/>
            <person name="Cleave R."/>
            <person name="Magrath M.J.L."/>
            <person name="Mikheyev A.S."/>
        </authorList>
    </citation>
    <scope>NUCLEOTIDE SEQUENCE [LARGE SCALE GENOMIC DNA]</scope>
    <source>
        <strain evidence="1">Daus_M_001</strain>
        <tissue evidence="1">Leg muscle</tissue>
    </source>
</reference>
<proteinExistence type="predicted"/>
<accession>A0ABQ9INL4</accession>